<evidence type="ECO:0000256" key="1">
    <source>
        <dbReference type="SAM" id="MobiDB-lite"/>
    </source>
</evidence>
<dbReference type="AlphaFoldDB" id="R6UWH9"/>
<accession>R6UWH9</accession>
<gene>
    <name evidence="2" type="ORF">BN626_01920</name>
</gene>
<evidence type="ECO:0000313" key="3">
    <source>
        <dbReference type="Proteomes" id="UP000018162"/>
    </source>
</evidence>
<sequence>MGHKKQAAGGKQPKETDAIKEKLQHYATFQRRIENKIERLVYLESVMGSPSSPNLSGMPGGSGDGTSKTERQVVQKDELTQAINAMQQEEYDERMELELLIGKMKNPDEQTVIEMRYFDHARWWAVSAALFGDMEDYEEHEKRYLKRTFKIHGSALQSLAKIYAQK</sequence>
<name>R6UWH9_9FIRM</name>
<dbReference type="Proteomes" id="UP000018162">
    <property type="component" value="Unassembled WGS sequence"/>
</dbReference>
<dbReference type="EMBL" id="CBFV010000094">
    <property type="protein sequence ID" value="CDC75017.1"/>
    <property type="molecule type" value="Genomic_DNA"/>
</dbReference>
<proteinExistence type="predicted"/>
<evidence type="ECO:0000313" key="2">
    <source>
        <dbReference type="EMBL" id="CDC75017.1"/>
    </source>
</evidence>
<protein>
    <submittedName>
        <fullName evidence="2">Uncharacterized protein</fullName>
    </submittedName>
</protein>
<reference evidence="2" key="1">
    <citation type="submission" date="2012-11" db="EMBL/GenBank/DDBJ databases">
        <title>Dependencies among metagenomic species, viruses, plasmids and units of genetic variation.</title>
        <authorList>
            <person name="Nielsen H.B."/>
            <person name="Almeida M."/>
            <person name="Juncker A.S."/>
            <person name="Rasmussen S."/>
            <person name="Li J."/>
            <person name="Sunagawa S."/>
            <person name="Plichta D."/>
            <person name="Gautier L."/>
            <person name="Le Chatelier E."/>
            <person name="Peletier E."/>
            <person name="Bonde I."/>
            <person name="Nielsen T."/>
            <person name="Manichanh C."/>
            <person name="Arumugam M."/>
            <person name="Batto J."/>
            <person name="Santos M.B.Q.D."/>
            <person name="Blom N."/>
            <person name="Borruel N."/>
            <person name="Burgdorf K.S."/>
            <person name="Boumezbeur F."/>
            <person name="Casellas F."/>
            <person name="Dore J."/>
            <person name="Guarner F."/>
            <person name="Hansen T."/>
            <person name="Hildebrand F."/>
            <person name="Kaas R.S."/>
            <person name="Kennedy S."/>
            <person name="Kristiansen K."/>
            <person name="Kultima J.R."/>
            <person name="Leonard P."/>
            <person name="Levenez F."/>
            <person name="Lund O."/>
            <person name="Moumen B."/>
            <person name="Le Paslier D."/>
            <person name="Pons N."/>
            <person name="Pedersen O."/>
            <person name="Prifti E."/>
            <person name="Qin J."/>
            <person name="Raes J."/>
            <person name="Tap J."/>
            <person name="Tims S."/>
            <person name="Ussery D.W."/>
            <person name="Yamada T."/>
            <person name="MetaHit consortium"/>
            <person name="Renault P."/>
            <person name="Sicheritz-Ponten T."/>
            <person name="Bork P."/>
            <person name="Wang J."/>
            <person name="Brunak S."/>
            <person name="Ehrlich S.D."/>
        </authorList>
    </citation>
    <scope>NUCLEOTIDE SEQUENCE [LARGE SCALE GENOMIC DNA]</scope>
</reference>
<organism evidence="2 3">
    <name type="scientific">Agathobacter rectalis CAG:36</name>
    <dbReference type="NCBI Taxonomy" id="1263079"/>
    <lineage>
        <taxon>Bacteria</taxon>
        <taxon>Bacillati</taxon>
        <taxon>Bacillota</taxon>
        <taxon>Clostridia</taxon>
        <taxon>Lachnospirales</taxon>
        <taxon>Lachnospiraceae</taxon>
        <taxon>Agathobacter</taxon>
    </lineage>
</organism>
<feature type="region of interest" description="Disordered" evidence="1">
    <location>
        <begin position="49"/>
        <end position="71"/>
    </location>
</feature>
<dbReference type="InterPro" id="IPR010861">
    <property type="entry name" value="DUF1492"/>
</dbReference>
<comment type="caution">
    <text evidence="2">The sequence shown here is derived from an EMBL/GenBank/DDBJ whole genome shotgun (WGS) entry which is preliminary data.</text>
</comment>
<dbReference type="Pfam" id="PF07374">
    <property type="entry name" value="DUF1492"/>
    <property type="match status" value="1"/>
</dbReference>